<dbReference type="InterPro" id="IPR015655">
    <property type="entry name" value="PP2C"/>
</dbReference>
<evidence type="ECO:0000259" key="1">
    <source>
        <dbReference type="PROSITE" id="PS51746"/>
    </source>
</evidence>
<dbReference type="Proteomes" id="UP001565200">
    <property type="component" value="Unassembled WGS sequence"/>
</dbReference>
<reference evidence="2 3" key="1">
    <citation type="submission" date="2024-03" db="EMBL/GenBank/DDBJ databases">
        <title>Mouse gut bacterial collection (mGBC) of GemPharmatech.</title>
        <authorList>
            <person name="He Y."/>
            <person name="Dong L."/>
            <person name="Wu D."/>
            <person name="Gao X."/>
            <person name="Lin Z."/>
        </authorList>
    </citation>
    <scope>NUCLEOTIDE SEQUENCE [LARGE SCALE GENOMIC DNA]</scope>
    <source>
        <strain evidence="2 3">54-13</strain>
    </source>
</reference>
<feature type="domain" description="PPM-type phosphatase" evidence="1">
    <location>
        <begin position="5"/>
        <end position="247"/>
    </location>
</feature>
<dbReference type="Gene3D" id="3.60.40.10">
    <property type="entry name" value="PPM-type phosphatase domain"/>
    <property type="match status" value="1"/>
</dbReference>
<dbReference type="InterPro" id="IPR036457">
    <property type="entry name" value="PPM-type-like_dom_sf"/>
</dbReference>
<dbReference type="InterPro" id="IPR001932">
    <property type="entry name" value="PPM-type_phosphatase-like_dom"/>
</dbReference>
<dbReference type="Pfam" id="PF13672">
    <property type="entry name" value="PP2C_2"/>
    <property type="match status" value="1"/>
</dbReference>
<proteinExistence type="predicted"/>
<dbReference type="SUPFAM" id="SSF81606">
    <property type="entry name" value="PP2C-like"/>
    <property type="match status" value="1"/>
</dbReference>
<protein>
    <submittedName>
        <fullName evidence="2">Protein phosphatase 2C domain-containing protein</fullName>
    </submittedName>
</protein>
<accession>A0ABV4CX41</accession>
<dbReference type="PANTHER" id="PTHR47992">
    <property type="entry name" value="PROTEIN PHOSPHATASE"/>
    <property type="match status" value="1"/>
</dbReference>
<comment type="caution">
    <text evidence="2">The sequence shown here is derived from an EMBL/GenBank/DDBJ whole genome shotgun (WGS) entry which is preliminary data.</text>
</comment>
<sequence>MNNIEYFPISEQGLRDNNEDFCLVESISGGLDVLTIIADGVGGENAGEVASMVTCKGISEYLAHLDNIGLEDLRMAVIAANNDVMELQKNPRYENMATVVSACLISPEDNVIHICHVGDTRIYALCNDGIELSKLTKDHSFVGRLFDEGHISEKEAMLHPKRNRIDKCIGSRQLNYFSDYLFTSSFELTKFNRILLCSDGLYDVVSSSEIHSILVHNSCAKTAANNLVKRALECGSHDNISAIVINL</sequence>
<name>A0ABV4CX41_9BACT</name>
<gene>
    <name evidence="2" type="ORF">AAK873_07050</name>
</gene>
<dbReference type="RefSeq" id="WP_369863420.1">
    <property type="nucleotide sequence ID" value="NZ_JBCLPP010000016.1"/>
</dbReference>
<dbReference type="SMART" id="SM00332">
    <property type="entry name" value="PP2Cc"/>
    <property type="match status" value="1"/>
</dbReference>
<evidence type="ECO:0000313" key="2">
    <source>
        <dbReference type="EMBL" id="MEY8245371.1"/>
    </source>
</evidence>
<evidence type="ECO:0000313" key="3">
    <source>
        <dbReference type="Proteomes" id="UP001565200"/>
    </source>
</evidence>
<organism evidence="2 3">
    <name type="scientific">Heminiphilus faecis</name>
    <dbReference type="NCBI Taxonomy" id="2601703"/>
    <lineage>
        <taxon>Bacteria</taxon>
        <taxon>Pseudomonadati</taxon>
        <taxon>Bacteroidota</taxon>
        <taxon>Bacteroidia</taxon>
        <taxon>Bacteroidales</taxon>
        <taxon>Muribaculaceae</taxon>
        <taxon>Heminiphilus</taxon>
    </lineage>
</organism>
<dbReference type="CDD" id="cd00143">
    <property type="entry name" value="PP2Cc"/>
    <property type="match status" value="1"/>
</dbReference>
<keyword evidence="3" id="KW-1185">Reference proteome</keyword>
<dbReference type="SMART" id="SM00331">
    <property type="entry name" value="PP2C_SIG"/>
    <property type="match status" value="1"/>
</dbReference>
<dbReference type="EMBL" id="JBCLPP010000016">
    <property type="protein sequence ID" value="MEY8245371.1"/>
    <property type="molecule type" value="Genomic_DNA"/>
</dbReference>
<dbReference type="PROSITE" id="PS51746">
    <property type="entry name" value="PPM_2"/>
    <property type="match status" value="1"/>
</dbReference>